<dbReference type="InterPro" id="IPR029063">
    <property type="entry name" value="SAM-dependent_MTases_sf"/>
</dbReference>
<protein>
    <recommendedName>
        <fullName evidence="3">Methyltransferase type 11</fullName>
    </recommendedName>
</protein>
<dbReference type="PATRIC" id="fig|1300345.3.peg.1003"/>
<evidence type="ECO:0008006" key="3">
    <source>
        <dbReference type="Google" id="ProtNLM"/>
    </source>
</evidence>
<dbReference type="RefSeq" id="WP_052116155.1">
    <property type="nucleotide sequence ID" value="NZ_JRKJ01000005.1"/>
</dbReference>
<accession>A0A0A2WMG4</accession>
<organism evidence="1 2">
    <name type="scientific">Lysobacter dokdonensis DS-58</name>
    <dbReference type="NCBI Taxonomy" id="1300345"/>
    <lineage>
        <taxon>Bacteria</taxon>
        <taxon>Pseudomonadati</taxon>
        <taxon>Pseudomonadota</taxon>
        <taxon>Gammaproteobacteria</taxon>
        <taxon>Lysobacterales</taxon>
        <taxon>Lysobacteraceae</taxon>
        <taxon>Noviluteimonas</taxon>
    </lineage>
</organism>
<gene>
    <name evidence="1" type="ORF">LF41_2434</name>
</gene>
<dbReference type="Gene3D" id="3.40.50.150">
    <property type="entry name" value="Vaccinia Virus protein VP39"/>
    <property type="match status" value="1"/>
</dbReference>
<dbReference type="Proteomes" id="UP000030518">
    <property type="component" value="Unassembled WGS sequence"/>
</dbReference>
<dbReference type="EMBL" id="JRKJ01000005">
    <property type="protein sequence ID" value="KGQ19927.1"/>
    <property type="molecule type" value="Genomic_DNA"/>
</dbReference>
<keyword evidence="2" id="KW-1185">Reference proteome</keyword>
<name>A0A0A2WMG4_9GAMM</name>
<comment type="caution">
    <text evidence="1">The sequence shown here is derived from an EMBL/GenBank/DDBJ whole genome shotgun (WGS) entry which is preliminary data.</text>
</comment>
<dbReference type="OrthoDB" id="8772893at2"/>
<reference evidence="1 2" key="1">
    <citation type="submission" date="2014-09" db="EMBL/GenBank/DDBJ databases">
        <title>Genome sequences of Lysobacter dokdonensis DS-58.</title>
        <authorList>
            <person name="Kim J.F."/>
            <person name="Kwak M.-J."/>
        </authorList>
    </citation>
    <scope>NUCLEOTIDE SEQUENCE [LARGE SCALE GENOMIC DNA]</scope>
    <source>
        <strain evidence="1 2">DS-58</strain>
    </source>
</reference>
<evidence type="ECO:0000313" key="2">
    <source>
        <dbReference type="Proteomes" id="UP000030518"/>
    </source>
</evidence>
<evidence type="ECO:0000313" key="1">
    <source>
        <dbReference type="EMBL" id="KGQ19927.1"/>
    </source>
</evidence>
<sequence>MDDIDSERTKYQKAWAIPGYADYAPGLHELAGALKWMQPEAGASITDWGSGSGKAADALVDRGFKVRMVDIASNAYRGKHGPVIEACLWDLPADMEATQYGYCTDVMEHIPPEHVDAVLQGVAQRTERACFFQIALYHDRFGAQVGAPLHLSVFPPKWWEARLNQHFARVEYVQVRNKNLLALAHA</sequence>
<dbReference type="SUPFAM" id="SSF53335">
    <property type="entry name" value="S-adenosyl-L-methionine-dependent methyltransferases"/>
    <property type="match status" value="1"/>
</dbReference>
<dbReference type="AlphaFoldDB" id="A0A0A2WMG4"/>
<proteinExistence type="predicted"/>
<dbReference type="STRING" id="1300345.LF41_2434"/>